<dbReference type="Proteomes" id="UP000009080">
    <property type="component" value="Chromosome"/>
</dbReference>
<dbReference type="KEGG" id="ttu:TERTU_1471"/>
<dbReference type="InterPro" id="IPR004045">
    <property type="entry name" value="Glutathione_S-Trfase_N"/>
</dbReference>
<evidence type="ECO:0000259" key="2">
    <source>
        <dbReference type="PROSITE" id="PS50404"/>
    </source>
</evidence>
<dbReference type="PANTHER" id="PTHR44051">
    <property type="entry name" value="GLUTATHIONE S-TRANSFERASE-RELATED"/>
    <property type="match status" value="1"/>
</dbReference>
<evidence type="ECO:0000313" key="5">
    <source>
        <dbReference type="Proteomes" id="UP000009080"/>
    </source>
</evidence>
<dbReference type="AlphaFoldDB" id="C5BSR6"/>
<dbReference type="InterPro" id="IPR036282">
    <property type="entry name" value="Glutathione-S-Trfase_C_sf"/>
</dbReference>
<dbReference type="SFLD" id="SFLDS00019">
    <property type="entry name" value="Glutathione_Transferase_(cytos"/>
    <property type="match status" value="1"/>
</dbReference>
<dbReference type="GO" id="GO:0004364">
    <property type="term" value="F:glutathione transferase activity"/>
    <property type="evidence" value="ECO:0007669"/>
    <property type="project" value="UniProtKB-EC"/>
</dbReference>
<comment type="similarity">
    <text evidence="1">Belongs to the GST superfamily.</text>
</comment>
<dbReference type="PROSITE" id="PS50405">
    <property type="entry name" value="GST_CTER"/>
    <property type="match status" value="1"/>
</dbReference>
<feature type="domain" description="GST N-terminal" evidence="2">
    <location>
        <begin position="4"/>
        <end position="85"/>
    </location>
</feature>
<dbReference type="Pfam" id="PF00043">
    <property type="entry name" value="GST_C"/>
    <property type="match status" value="1"/>
</dbReference>
<dbReference type="eggNOG" id="COG0625">
    <property type="taxonomic scope" value="Bacteria"/>
</dbReference>
<dbReference type="STRING" id="377629.TERTU_1471"/>
<dbReference type="InterPro" id="IPR036249">
    <property type="entry name" value="Thioredoxin-like_sf"/>
</dbReference>
<dbReference type="SUPFAM" id="SSF47616">
    <property type="entry name" value="GST C-terminal domain-like"/>
    <property type="match status" value="1"/>
</dbReference>
<name>C5BSR6_TERTT</name>
<keyword evidence="4" id="KW-0808">Transferase</keyword>
<dbReference type="HOGENOM" id="CLU_011226_6_0_6"/>
<dbReference type="EMBL" id="CP001614">
    <property type="protein sequence ID" value="ACR14285.1"/>
    <property type="molecule type" value="Genomic_DNA"/>
</dbReference>
<evidence type="ECO:0000259" key="3">
    <source>
        <dbReference type="PROSITE" id="PS50405"/>
    </source>
</evidence>
<dbReference type="SUPFAM" id="SSF52833">
    <property type="entry name" value="Thioredoxin-like"/>
    <property type="match status" value="1"/>
</dbReference>
<dbReference type="PANTHER" id="PTHR44051:SF2">
    <property type="entry name" value="HYPOTHETICAL GLUTATHIONE S-TRANSFERASE LIKE PROTEIN"/>
    <property type="match status" value="1"/>
</dbReference>
<protein>
    <submittedName>
        <fullName evidence="4">Glutathione S-transferase III</fullName>
        <ecNumber evidence="4">2.5.1.18</ecNumber>
    </submittedName>
</protein>
<dbReference type="Gene3D" id="1.20.1050.10">
    <property type="match status" value="1"/>
</dbReference>
<organism evidence="4 5">
    <name type="scientific">Teredinibacter turnerae (strain ATCC 39867 / T7901)</name>
    <dbReference type="NCBI Taxonomy" id="377629"/>
    <lineage>
        <taxon>Bacteria</taxon>
        <taxon>Pseudomonadati</taxon>
        <taxon>Pseudomonadota</taxon>
        <taxon>Gammaproteobacteria</taxon>
        <taxon>Cellvibrionales</taxon>
        <taxon>Cellvibrionaceae</taxon>
        <taxon>Teredinibacter</taxon>
    </lineage>
</organism>
<reference evidence="4 5" key="1">
    <citation type="journal article" date="2009" name="PLoS ONE">
        <title>The complete genome of Teredinibacter turnerae T7901: an intracellular endosymbiont of marine wood-boring bivalves (shipworms).</title>
        <authorList>
            <person name="Yang J.C."/>
            <person name="Madupu R."/>
            <person name="Durkin A.S."/>
            <person name="Ekborg N.A."/>
            <person name="Pedamallu C.S."/>
            <person name="Hostetler J.B."/>
            <person name="Radune D."/>
            <person name="Toms B.S."/>
            <person name="Henrissat B."/>
            <person name="Coutinho P.M."/>
            <person name="Schwarz S."/>
            <person name="Field L."/>
            <person name="Trindade-Silva A.E."/>
            <person name="Soares C.A.G."/>
            <person name="Elshahawi S."/>
            <person name="Hanora A."/>
            <person name="Schmidt E.W."/>
            <person name="Haygood M.G."/>
            <person name="Posfai J."/>
            <person name="Benner J."/>
            <person name="Madinger C."/>
            <person name="Nove J."/>
            <person name="Anton B."/>
            <person name="Chaudhary K."/>
            <person name="Foster J."/>
            <person name="Holman A."/>
            <person name="Kumar S."/>
            <person name="Lessard P.A."/>
            <person name="Luyten Y.A."/>
            <person name="Slatko B."/>
            <person name="Wood N."/>
            <person name="Wu B."/>
            <person name="Teplitski M."/>
            <person name="Mougous J.D."/>
            <person name="Ward N."/>
            <person name="Eisen J.A."/>
            <person name="Badger J.H."/>
            <person name="Distel D.L."/>
        </authorList>
    </citation>
    <scope>NUCLEOTIDE SEQUENCE [LARGE SCALE GENOMIC DNA]</scope>
    <source>
        <strain evidence="5">ATCC 39867 / T7901</strain>
    </source>
</reference>
<gene>
    <name evidence="4" type="ordered locus">TERTU_1471</name>
</gene>
<dbReference type="PROSITE" id="PS50404">
    <property type="entry name" value="GST_NTER"/>
    <property type="match status" value="1"/>
</dbReference>
<dbReference type="InterPro" id="IPR040079">
    <property type="entry name" value="Glutathione_S-Trfase"/>
</dbReference>
<evidence type="ECO:0000313" key="4">
    <source>
        <dbReference type="EMBL" id="ACR14285.1"/>
    </source>
</evidence>
<dbReference type="EC" id="2.5.1.18" evidence="4"/>
<dbReference type="SFLD" id="SFLDG00358">
    <property type="entry name" value="Main_(cytGST)"/>
    <property type="match status" value="1"/>
</dbReference>
<accession>C5BSR6</accession>
<proteinExistence type="inferred from homology"/>
<dbReference type="Gene3D" id="3.40.30.10">
    <property type="entry name" value="Glutaredoxin"/>
    <property type="match status" value="1"/>
</dbReference>
<dbReference type="InterPro" id="IPR004046">
    <property type="entry name" value="GST_C"/>
</dbReference>
<dbReference type="CDD" id="cd03056">
    <property type="entry name" value="GST_N_4"/>
    <property type="match status" value="1"/>
</dbReference>
<evidence type="ECO:0000256" key="1">
    <source>
        <dbReference type="RuleBase" id="RU003494"/>
    </source>
</evidence>
<dbReference type="Pfam" id="PF02798">
    <property type="entry name" value="GST_N"/>
    <property type="match status" value="1"/>
</dbReference>
<sequence length="204" mass="22802">MHVSNLKLYRHPISGHSHRAELMLSILGLDYELINVDLKNGEHKKPQFRKLNMLGQVPVLVDGDTVIADSSAILVYLAKTYDKTGAWLPDAAVELAEIQRFLSIASHQMVKGLVTARAIKLLGKDLDYTAAINESISLLNLLDEYLNGREWMVGEQHTIADIALYTYTKLAPEAGVKMDIYSNIRHWLGNVESINGFISMNAKK</sequence>
<dbReference type="InterPro" id="IPR010987">
    <property type="entry name" value="Glutathione-S-Trfase_C-like"/>
</dbReference>
<keyword evidence="5" id="KW-1185">Reference proteome</keyword>
<feature type="domain" description="GST C-terminal" evidence="3">
    <location>
        <begin position="91"/>
        <end position="204"/>
    </location>
</feature>